<feature type="region of interest" description="Disordered" evidence="1">
    <location>
        <begin position="216"/>
        <end position="236"/>
    </location>
</feature>
<dbReference type="Proteomes" id="UP000023152">
    <property type="component" value="Unassembled WGS sequence"/>
</dbReference>
<feature type="region of interest" description="Disordered" evidence="1">
    <location>
        <begin position="282"/>
        <end position="318"/>
    </location>
</feature>
<proteinExistence type="predicted"/>
<keyword evidence="3" id="KW-1185">Reference proteome</keyword>
<name>X6MG00_RETFI</name>
<accession>X6MG00</accession>
<gene>
    <name evidence="2" type="ORF">RFI_24452</name>
</gene>
<evidence type="ECO:0000256" key="1">
    <source>
        <dbReference type="SAM" id="MobiDB-lite"/>
    </source>
</evidence>
<protein>
    <submittedName>
        <fullName evidence="2">Uncharacterized protein</fullName>
    </submittedName>
</protein>
<dbReference type="AlphaFoldDB" id="X6MG00"/>
<comment type="caution">
    <text evidence="2">The sequence shown here is derived from an EMBL/GenBank/DDBJ whole genome shotgun (WGS) entry which is preliminary data.</text>
</comment>
<sequence>MKIVLLFSFQKKNKTKCSHSFLWCSNVISTCDEIIENNNAHEMTKPEDERSSNGLFQSAAVPLQTNFKANTIINARQQDIGMPTHTLPFQKNQSKGLNRAIKKKNKKKTLHLSLFMFGVQFLLNNNNNNNKQKTTKLEQVMGESSSMENGRPNLYLNNGMQASKPMATQGFCNAKLGVGLSKAEQLDLLLKRLETCDETEAKRLDMESYPMKDIADTSEQNEDNNPPNSNVDRPPETGIFVRASAGLCQTKAAGDSLFKSAASSFAFQSAADAPSFRSATTRQFESWNNKPTAMSMLGDPEAERPTSTCNSEMEESHRYERLAPNNGEELGKDSMGDLKLATETMNKGEHDNFHSLTTNEEKPLATNLFQSARSGLVDASLLAMKKPQQAKFDVKNIRYNAPLKDPSSYRKRKLLDADDTITIKRRRLGDDSEHNEDINNINHDNNDHDSNNASNCVSLQDFEAFPDSVWEDCDSKVLQYEKNKDSTEKTRVRVSTLQKYVNSFSIICDVNVDSQSANNNHLTSVPTLASYRVAEGVTLETADPVIKQKVGQKNRMARLDGKILYWQKKQRRNSLSFGCPMLETTKSENR</sequence>
<dbReference type="EMBL" id="ASPP01020965">
    <property type="protein sequence ID" value="ETO12923.1"/>
    <property type="molecule type" value="Genomic_DNA"/>
</dbReference>
<evidence type="ECO:0000313" key="2">
    <source>
        <dbReference type="EMBL" id="ETO12923.1"/>
    </source>
</evidence>
<organism evidence="2 3">
    <name type="scientific">Reticulomyxa filosa</name>
    <dbReference type="NCBI Taxonomy" id="46433"/>
    <lineage>
        <taxon>Eukaryota</taxon>
        <taxon>Sar</taxon>
        <taxon>Rhizaria</taxon>
        <taxon>Retaria</taxon>
        <taxon>Foraminifera</taxon>
        <taxon>Monothalamids</taxon>
        <taxon>Reticulomyxidae</taxon>
        <taxon>Reticulomyxa</taxon>
    </lineage>
</organism>
<reference evidence="2 3" key="1">
    <citation type="journal article" date="2013" name="Curr. Biol.">
        <title>The Genome of the Foraminiferan Reticulomyxa filosa.</title>
        <authorList>
            <person name="Glockner G."/>
            <person name="Hulsmann N."/>
            <person name="Schleicher M."/>
            <person name="Noegel A.A."/>
            <person name="Eichinger L."/>
            <person name="Gallinger C."/>
            <person name="Pawlowski J."/>
            <person name="Sierra R."/>
            <person name="Euteneuer U."/>
            <person name="Pillet L."/>
            <person name="Moustafa A."/>
            <person name="Platzer M."/>
            <person name="Groth M."/>
            <person name="Szafranski K."/>
            <person name="Schliwa M."/>
        </authorList>
    </citation>
    <scope>NUCLEOTIDE SEQUENCE [LARGE SCALE GENOMIC DNA]</scope>
</reference>
<feature type="compositionally biased region" description="Polar residues" evidence="1">
    <location>
        <begin position="282"/>
        <end position="292"/>
    </location>
</feature>
<evidence type="ECO:0000313" key="3">
    <source>
        <dbReference type="Proteomes" id="UP000023152"/>
    </source>
</evidence>